<dbReference type="NCBIfam" id="NF010240">
    <property type="entry name" value="PRK13687.1"/>
    <property type="match status" value="1"/>
</dbReference>
<comment type="caution">
    <text evidence="2">The sequence shown here is derived from an EMBL/GenBank/DDBJ whole genome shotgun (WGS) entry which is preliminary data.</text>
</comment>
<protein>
    <recommendedName>
        <fullName evidence="1">UPF0386 protein N478_17715</fullName>
    </recommendedName>
</protein>
<evidence type="ECO:0000313" key="2">
    <source>
        <dbReference type="EMBL" id="KZN67260.1"/>
    </source>
</evidence>
<dbReference type="AlphaFoldDB" id="A0A167N0L1"/>
<dbReference type="Pfam" id="PF09857">
    <property type="entry name" value="YjhX_toxin"/>
    <property type="match status" value="1"/>
</dbReference>
<sequence length="85" mass="9649">MNISKQEQRVLHTLAMGGEIRRYLNEDGKLTEIICFTREGYGLSNCTIEIFKKLKSKKLISSKGGQPYRITQLGATSVQAQMNQR</sequence>
<accession>A0A167N0L1</accession>
<comment type="similarity">
    <text evidence="1">Belongs to the UPF0386 family.</text>
</comment>
<dbReference type="EMBL" id="AUXX01000015">
    <property type="protein sequence ID" value="KZN67260.1"/>
    <property type="molecule type" value="Genomic_DNA"/>
</dbReference>
<dbReference type="Proteomes" id="UP000076661">
    <property type="component" value="Unassembled WGS sequence"/>
</dbReference>
<dbReference type="HAMAP" id="MF_00827">
    <property type="entry name" value="UPF0386"/>
    <property type="match status" value="1"/>
</dbReference>
<evidence type="ECO:0000256" key="1">
    <source>
        <dbReference type="HAMAP-Rule" id="MF_00827"/>
    </source>
</evidence>
<dbReference type="PATRIC" id="fig|1365257.3.peg.2236"/>
<reference evidence="2 3" key="1">
    <citation type="submission" date="2013-07" db="EMBL/GenBank/DDBJ databases">
        <title>Comparative Genomic and Metabolomic Analysis of Twelve Strains of Pseudoalteromonas luteoviolacea.</title>
        <authorList>
            <person name="Vynne N.G."/>
            <person name="Mansson M."/>
            <person name="Gram L."/>
        </authorList>
    </citation>
    <scope>NUCLEOTIDE SEQUENCE [LARGE SCALE GENOMIC DNA]</scope>
    <source>
        <strain evidence="2 3">S4060-1</strain>
    </source>
</reference>
<dbReference type="InterPro" id="IPR018654">
    <property type="entry name" value="YjhX_toxin"/>
</dbReference>
<proteinExistence type="inferred from homology"/>
<name>A0A167N0L1_9GAMM</name>
<organism evidence="2 3">
    <name type="scientific">Pseudoalteromonas luteoviolacea S4060-1</name>
    <dbReference type="NCBI Taxonomy" id="1365257"/>
    <lineage>
        <taxon>Bacteria</taxon>
        <taxon>Pseudomonadati</taxon>
        <taxon>Pseudomonadota</taxon>
        <taxon>Gammaproteobacteria</taxon>
        <taxon>Alteromonadales</taxon>
        <taxon>Pseudoalteromonadaceae</taxon>
        <taxon>Pseudoalteromonas</taxon>
    </lineage>
</organism>
<evidence type="ECO:0000313" key="3">
    <source>
        <dbReference type="Proteomes" id="UP000076661"/>
    </source>
</evidence>
<gene>
    <name evidence="2" type="ORF">N478_17715</name>
</gene>
<dbReference type="RefSeq" id="WP_063381063.1">
    <property type="nucleotide sequence ID" value="NZ_AUXX01000015.1"/>
</dbReference>